<proteinExistence type="predicted"/>
<evidence type="ECO:0000313" key="2">
    <source>
        <dbReference type="Proteomes" id="UP001056120"/>
    </source>
</evidence>
<comment type="caution">
    <text evidence="1">The sequence shown here is derived from an EMBL/GenBank/DDBJ whole genome shotgun (WGS) entry which is preliminary data.</text>
</comment>
<sequence>MSHTWIRLPPFDDEEMSNEENPRVFLDISINGRPAAERIEIELFANVVPKTAENFRALCTGERGYGSITGRRLHYKGTVFHRICKGFLAQGGDISEEQNGEGGESIYGGYFPNENFQLSHSVPGMLSMAHGFRKGNGSQFFITFRRHPFLDGCHVVFGKVREGMGTLYKINQLGTPGGQPAGLVQITDCGEIKNNVMESDKGKKENTTKRASSSEGLVQITDCGEIKNNVMESDIGKKKKTLKRASSSDGLVEELSDERKKQRKYSSSRPSDSGSSSSSDGTRSKKRDRAQNKNKRKTLTARRSKRKSKWYPPRPWWMAKSP</sequence>
<keyword evidence="2" id="KW-1185">Reference proteome</keyword>
<accession>A0ACB9FYB9</accession>
<gene>
    <name evidence="1" type="ORF">L1987_45570</name>
</gene>
<protein>
    <submittedName>
        <fullName evidence="1">Uncharacterized protein</fullName>
    </submittedName>
</protein>
<reference evidence="1 2" key="2">
    <citation type="journal article" date="2022" name="Mol. Ecol. Resour.">
        <title>The genomes of chicory, endive, great burdock and yacon provide insights into Asteraceae paleo-polyploidization history and plant inulin production.</title>
        <authorList>
            <person name="Fan W."/>
            <person name="Wang S."/>
            <person name="Wang H."/>
            <person name="Wang A."/>
            <person name="Jiang F."/>
            <person name="Liu H."/>
            <person name="Zhao H."/>
            <person name="Xu D."/>
            <person name="Zhang Y."/>
        </authorList>
    </citation>
    <scope>NUCLEOTIDE SEQUENCE [LARGE SCALE GENOMIC DNA]</scope>
    <source>
        <strain evidence="2">cv. Yunnan</strain>
        <tissue evidence="1">Leaves</tissue>
    </source>
</reference>
<dbReference type="EMBL" id="CM042032">
    <property type="protein sequence ID" value="KAI3775816.1"/>
    <property type="molecule type" value="Genomic_DNA"/>
</dbReference>
<name>A0ACB9FYB9_9ASTR</name>
<reference evidence="2" key="1">
    <citation type="journal article" date="2022" name="Mol. Ecol. Resour.">
        <title>The genomes of chicory, endive, great burdock and yacon provide insights into Asteraceae palaeo-polyploidization history and plant inulin production.</title>
        <authorList>
            <person name="Fan W."/>
            <person name="Wang S."/>
            <person name="Wang H."/>
            <person name="Wang A."/>
            <person name="Jiang F."/>
            <person name="Liu H."/>
            <person name="Zhao H."/>
            <person name="Xu D."/>
            <person name="Zhang Y."/>
        </authorList>
    </citation>
    <scope>NUCLEOTIDE SEQUENCE [LARGE SCALE GENOMIC DNA]</scope>
    <source>
        <strain evidence="2">cv. Yunnan</strain>
    </source>
</reference>
<dbReference type="Proteomes" id="UP001056120">
    <property type="component" value="Linkage Group LG15"/>
</dbReference>
<evidence type="ECO:0000313" key="1">
    <source>
        <dbReference type="EMBL" id="KAI3775816.1"/>
    </source>
</evidence>
<organism evidence="1 2">
    <name type="scientific">Smallanthus sonchifolius</name>
    <dbReference type="NCBI Taxonomy" id="185202"/>
    <lineage>
        <taxon>Eukaryota</taxon>
        <taxon>Viridiplantae</taxon>
        <taxon>Streptophyta</taxon>
        <taxon>Embryophyta</taxon>
        <taxon>Tracheophyta</taxon>
        <taxon>Spermatophyta</taxon>
        <taxon>Magnoliopsida</taxon>
        <taxon>eudicotyledons</taxon>
        <taxon>Gunneridae</taxon>
        <taxon>Pentapetalae</taxon>
        <taxon>asterids</taxon>
        <taxon>campanulids</taxon>
        <taxon>Asterales</taxon>
        <taxon>Asteraceae</taxon>
        <taxon>Asteroideae</taxon>
        <taxon>Heliantheae alliance</taxon>
        <taxon>Millerieae</taxon>
        <taxon>Smallanthus</taxon>
    </lineage>
</organism>